<name>X1IAA5_9ZZZZ</name>
<accession>X1IAA5</accession>
<evidence type="ECO:0000259" key="1">
    <source>
        <dbReference type="Pfam" id="PF00534"/>
    </source>
</evidence>
<reference evidence="2" key="1">
    <citation type="journal article" date="2014" name="Front. Microbiol.">
        <title>High frequency of phylogenetically diverse reductive dehalogenase-homologous genes in deep subseafloor sedimentary metagenomes.</title>
        <authorList>
            <person name="Kawai M."/>
            <person name="Futagami T."/>
            <person name="Toyoda A."/>
            <person name="Takaki Y."/>
            <person name="Nishi S."/>
            <person name="Hori S."/>
            <person name="Arai W."/>
            <person name="Tsubouchi T."/>
            <person name="Morono Y."/>
            <person name="Uchiyama I."/>
            <person name="Ito T."/>
            <person name="Fujiyama A."/>
            <person name="Inagaki F."/>
            <person name="Takami H."/>
        </authorList>
    </citation>
    <scope>NUCLEOTIDE SEQUENCE</scope>
    <source>
        <strain evidence="2">Expedition CK06-06</strain>
    </source>
</reference>
<dbReference type="AlphaFoldDB" id="X1IAA5"/>
<proteinExistence type="predicted"/>
<dbReference type="Pfam" id="PF00534">
    <property type="entry name" value="Glycos_transf_1"/>
    <property type="match status" value="1"/>
</dbReference>
<dbReference type="PANTHER" id="PTHR12526">
    <property type="entry name" value="GLYCOSYLTRANSFERASE"/>
    <property type="match status" value="1"/>
</dbReference>
<feature type="non-terminal residue" evidence="2">
    <location>
        <position position="1"/>
    </location>
</feature>
<dbReference type="GO" id="GO:0016757">
    <property type="term" value="F:glycosyltransferase activity"/>
    <property type="evidence" value="ECO:0007669"/>
    <property type="project" value="InterPro"/>
</dbReference>
<dbReference type="InterPro" id="IPR001296">
    <property type="entry name" value="Glyco_trans_1"/>
</dbReference>
<dbReference type="SUPFAM" id="SSF53756">
    <property type="entry name" value="UDP-Glycosyltransferase/glycogen phosphorylase"/>
    <property type="match status" value="1"/>
</dbReference>
<gene>
    <name evidence="2" type="ORF">S03H2_51994</name>
</gene>
<feature type="domain" description="Glycosyl transferase family 1" evidence="1">
    <location>
        <begin position="12"/>
        <end position="117"/>
    </location>
</feature>
<organism evidence="2">
    <name type="scientific">marine sediment metagenome</name>
    <dbReference type="NCBI Taxonomy" id="412755"/>
    <lineage>
        <taxon>unclassified sequences</taxon>
        <taxon>metagenomes</taxon>
        <taxon>ecological metagenomes</taxon>
    </lineage>
</organism>
<dbReference type="Gene3D" id="3.40.50.2000">
    <property type="entry name" value="Glycogen Phosphorylase B"/>
    <property type="match status" value="2"/>
</dbReference>
<evidence type="ECO:0000313" key="2">
    <source>
        <dbReference type="EMBL" id="GAH63019.1"/>
    </source>
</evidence>
<protein>
    <recommendedName>
        <fullName evidence="1">Glycosyl transferase family 1 domain-containing protein</fullName>
    </recommendedName>
</protein>
<sequence length="146" mass="16317">LGLGHWLHIRGLKRLANELGVSEQIKWCGYLPNALDIFRSSDVLLVCSRFEPFGRVAVEAMSVGTPVIGTNGGGLVEIIDDGYNGLLYPAGNYEMLADQIMRLLAELNLYESISRNAILSVYERYTQDRYVNEIELIIKEAIKEPA</sequence>
<comment type="caution">
    <text evidence="2">The sequence shown here is derived from an EMBL/GenBank/DDBJ whole genome shotgun (WGS) entry which is preliminary data.</text>
</comment>
<dbReference type="EMBL" id="BARU01033020">
    <property type="protein sequence ID" value="GAH63019.1"/>
    <property type="molecule type" value="Genomic_DNA"/>
</dbReference>